<gene>
    <name evidence="1" type="ORF">GOODEAATRI_023882</name>
</gene>
<organism evidence="1 2">
    <name type="scientific">Goodea atripinnis</name>
    <dbReference type="NCBI Taxonomy" id="208336"/>
    <lineage>
        <taxon>Eukaryota</taxon>
        <taxon>Metazoa</taxon>
        <taxon>Chordata</taxon>
        <taxon>Craniata</taxon>
        <taxon>Vertebrata</taxon>
        <taxon>Euteleostomi</taxon>
        <taxon>Actinopterygii</taxon>
        <taxon>Neopterygii</taxon>
        <taxon>Teleostei</taxon>
        <taxon>Neoteleostei</taxon>
        <taxon>Acanthomorphata</taxon>
        <taxon>Ovalentaria</taxon>
        <taxon>Atherinomorphae</taxon>
        <taxon>Cyprinodontiformes</taxon>
        <taxon>Goodeidae</taxon>
        <taxon>Goodea</taxon>
    </lineage>
</organism>
<dbReference type="EMBL" id="JAHRIO010012593">
    <property type="protein sequence ID" value="MEQ2162826.1"/>
    <property type="molecule type" value="Genomic_DNA"/>
</dbReference>
<name>A0ABV0MUM9_9TELE</name>
<proteinExistence type="predicted"/>
<protein>
    <submittedName>
        <fullName evidence="1">Uncharacterized protein</fullName>
    </submittedName>
</protein>
<accession>A0ABV0MUM9</accession>
<keyword evidence="2" id="KW-1185">Reference proteome</keyword>
<evidence type="ECO:0000313" key="2">
    <source>
        <dbReference type="Proteomes" id="UP001476798"/>
    </source>
</evidence>
<dbReference type="Proteomes" id="UP001476798">
    <property type="component" value="Unassembled WGS sequence"/>
</dbReference>
<reference evidence="1 2" key="1">
    <citation type="submission" date="2021-06" db="EMBL/GenBank/DDBJ databases">
        <authorList>
            <person name="Palmer J.M."/>
        </authorList>
    </citation>
    <scope>NUCLEOTIDE SEQUENCE [LARGE SCALE GENOMIC DNA]</scope>
    <source>
        <strain evidence="1 2">GA_2019</strain>
        <tissue evidence="1">Muscle</tissue>
    </source>
</reference>
<evidence type="ECO:0000313" key="1">
    <source>
        <dbReference type="EMBL" id="MEQ2162826.1"/>
    </source>
</evidence>
<sequence>MDNLCCASCSVPLQPEDGHDMCPPCLGVDHLREALSDHACSNCSVLPRAVWWPGCPWWSSLLTGRSLSSGIRCRMDRLRPRRSGPLRMCLRRLGGEPSVAGPRDCPLEPFWNWAPGPQVRAPVPLREVQGNRCLRLLERLWAVCSWMFPQPRAACLLDGHEGFFPPTADGRALAAMHEAPKFGLGCMPPVESAIAAFTVPPDEVLRPNAHCPRTQCRVTGDLLCKAYNSGARMGRIGNSLSHLMLGLSSSLEPVPLDQSTQGLSDASLQGFALMTRELGCTLYMLVHAQRQQWLAQSSLTKPCRRTPRVLPVVLGELFGSAALEALECTAQASRTQASCCWGSWGLVAGFLPPSCPFLGVNEHGS</sequence>
<comment type="caution">
    <text evidence="1">The sequence shown here is derived from an EMBL/GenBank/DDBJ whole genome shotgun (WGS) entry which is preliminary data.</text>
</comment>